<dbReference type="Proteomes" id="UP000694395">
    <property type="component" value="Chromosome 30"/>
</dbReference>
<organism evidence="2 3">
    <name type="scientific">Oncorhynchus mykiss</name>
    <name type="common">Rainbow trout</name>
    <name type="synonym">Salmo gairdneri</name>
    <dbReference type="NCBI Taxonomy" id="8022"/>
    <lineage>
        <taxon>Eukaryota</taxon>
        <taxon>Metazoa</taxon>
        <taxon>Chordata</taxon>
        <taxon>Craniata</taxon>
        <taxon>Vertebrata</taxon>
        <taxon>Euteleostomi</taxon>
        <taxon>Actinopterygii</taxon>
        <taxon>Neopterygii</taxon>
        <taxon>Teleostei</taxon>
        <taxon>Protacanthopterygii</taxon>
        <taxon>Salmoniformes</taxon>
        <taxon>Salmonidae</taxon>
        <taxon>Salmoninae</taxon>
        <taxon>Oncorhynchus</taxon>
    </lineage>
</organism>
<keyword evidence="3" id="KW-1185">Reference proteome</keyword>
<dbReference type="InterPro" id="IPR016179">
    <property type="entry name" value="Insulin-like"/>
</dbReference>
<dbReference type="AlphaFoldDB" id="A0A8C7V2Q2"/>
<protein>
    <recommendedName>
        <fullName evidence="1">Insulin-like domain-containing protein</fullName>
    </recommendedName>
</protein>
<dbReference type="Pfam" id="PF00049">
    <property type="entry name" value="Insulin"/>
    <property type="match status" value="1"/>
</dbReference>
<reference evidence="2" key="1">
    <citation type="submission" date="2020-07" db="EMBL/GenBank/DDBJ databases">
        <title>A long reads based de novo assembly of the rainbow trout Arlee double haploid line genome.</title>
        <authorList>
            <person name="Gao G."/>
            <person name="Palti Y."/>
        </authorList>
    </citation>
    <scope>NUCLEOTIDE SEQUENCE [LARGE SCALE GENOMIC DNA]</scope>
</reference>
<proteinExistence type="predicted"/>
<dbReference type="Ensembl" id="ENSOMYT00000111134.2">
    <property type="protein sequence ID" value="ENSOMYP00000102466.2"/>
    <property type="gene ID" value="ENSOMYG00000046206.2"/>
</dbReference>
<evidence type="ECO:0000259" key="1">
    <source>
        <dbReference type="Pfam" id="PF00049"/>
    </source>
</evidence>
<dbReference type="GO" id="GO:0005179">
    <property type="term" value="F:hormone activity"/>
    <property type="evidence" value="ECO:0007669"/>
    <property type="project" value="InterPro"/>
</dbReference>
<dbReference type="Gene3D" id="1.10.100.10">
    <property type="entry name" value="Insulin-like"/>
    <property type="match status" value="1"/>
</dbReference>
<evidence type="ECO:0000313" key="2">
    <source>
        <dbReference type="Ensembl" id="ENSOMYP00000102466.2"/>
    </source>
</evidence>
<feature type="domain" description="Insulin-like" evidence="1">
    <location>
        <begin position="5"/>
        <end position="35"/>
    </location>
</feature>
<reference evidence="2" key="3">
    <citation type="submission" date="2025-09" db="UniProtKB">
        <authorList>
            <consortium name="Ensembl"/>
        </authorList>
    </citation>
    <scope>IDENTIFICATION</scope>
</reference>
<dbReference type="GeneTree" id="ENSGT00970000194335"/>
<reference evidence="2" key="2">
    <citation type="submission" date="2025-08" db="UniProtKB">
        <authorList>
            <consortium name="Ensembl"/>
        </authorList>
    </citation>
    <scope>IDENTIFICATION</scope>
</reference>
<dbReference type="GO" id="GO:0005576">
    <property type="term" value="C:extracellular region"/>
    <property type="evidence" value="ECO:0007669"/>
    <property type="project" value="InterPro"/>
</dbReference>
<name>A0A8C7V2Q2_ONCMY</name>
<evidence type="ECO:0000313" key="3">
    <source>
        <dbReference type="Proteomes" id="UP000694395"/>
    </source>
</evidence>
<sequence>FGNRNLCGIQLVEALLLVCGGKGLFYQHGRPVREDNIGLHNFVCVCLCCVCLCVCKCLFLCNWVPCFQP</sequence>
<accession>A0A8C7V2Q2</accession>